<feature type="region of interest" description="Disordered" evidence="3">
    <location>
        <begin position="182"/>
        <end position="249"/>
    </location>
</feature>
<accession>A0A9P3HI92</accession>
<dbReference type="InterPro" id="IPR001370">
    <property type="entry name" value="BIR_rpt"/>
</dbReference>
<comment type="caution">
    <text evidence="4">The sequence shown here is derived from an EMBL/GenBank/DDBJ whole genome shotgun (WGS) entry which is preliminary data.</text>
</comment>
<reference evidence="4" key="2">
    <citation type="journal article" date="2022" name="Microbiol. Resour. Announc.">
        <title>Whole-Genome Sequence of Entomortierella parvispora E1425, a Mucoromycotan Fungus Associated with Burkholderiaceae-Related Endosymbiotic Bacteria.</title>
        <authorList>
            <person name="Herlambang A."/>
            <person name="Guo Y."/>
            <person name="Takashima Y."/>
            <person name="Narisawa K."/>
            <person name="Ohta H."/>
            <person name="Nishizawa T."/>
        </authorList>
    </citation>
    <scope>NUCLEOTIDE SEQUENCE</scope>
    <source>
        <strain evidence="4">E1425</strain>
    </source>
</reference>
<evidence type="ECO:0000256" key="2">
    <source>
        <dbReference type="ARBA" id="ARBA00022833"/>
    </source>
</evidence>
<dbReference type="Gene3D" id="1.10.1170.10">
    <property type="entry name" value="Inhibitor Of Apoptosis Protein (2mihbC-IAP-1), Chain A"/>
    <property type="match status" value="2"/>
</dbReference>
<feature type="region of interest" description="Disordered" evidence="3">
    <location>
        <begin position="945"/>
        <end position="992"/>
    </location>
</feature>
<evidence type="ECO:0000313" key="4">
    <source>
        <dbReference type="EMBL" id="GJJ77127.1"/>
    </source>
</evidence>
<feature type="compositionally biased region" description="Basic and acidic residues" evidence="3">
    <location>
        <begin position="507"/>
        <end position="516"/>
    </location>
</feature>
<dbReference type="OrthoDB" id="2196114at2759"/>
<feature type="compositionally biased region" description="Polar residues" evidence="3">
    <location>
        <begin position="449"/>
        <end position="461"/>
    </location>
</feature>
<keyword evidence="1" id="KW-0479">Metal-binding</keyword>
<feature type="compositionally biased region" description="Basic and acidic residues" evidence="3">
    <location>
        <begin position="976"/>
        <end position="992"/>
    </location>
</feature>
<feature type="compositionally biased region" description="Polar residues" evidence="3">
    <location>
        <begin position="185"/>
        <end position="196"/>
    </location>
</feature>
<dbReference type="SMART" id="SM00238">
    <property type="entry name" value="BIR"/>
    <property type="match status" value="2"/>
</dbReference>
<feature type="region of interest" description="Disordered" evidence="3">
    <location>
        <begin position="262"/>
        <end position="403"/>
    </location>
</feature>
<dbReference type="PANTHER" id="PTHR46771:SF5">
    <property type="entry name" value="DETERIN"/>
    <property type="match status" value="1"/>
</dbReference>
<feature type="compositionally biased region" description="Basic residues" evidence="3">
    <location>
        <begin position="518"/>
        <end position="541"/>
    </location>
</feature>
<feature type="compositionally biased region" description="Low complexity" evidence="3">
    <location>
        <begin position="219"/>
        <end position="231"/>
    </location>
</feature>
<keyword evidence="2" id="KW-0862">Zinc</keyword>
<dbReference type="EMBL" id="BQFW01000013">
    <property type="protein sequence ID" value="GJJ77127.1"/>
    <property type="molecule type" value="Genomic_DNA"/>
</dbReference>
<organism evidence="4 5">
    <name type="scientific">Entomortierella parvispora</name>
    <dbReference type="NCBI Taxonomy" id="205924"/>
    <lineage>
        <taxon>Eukaryota</taxon>
        <taxon>Fungi</taxon>
        <taxon>Fungi incertae sedis</taxon>
        <taxon>Mucoromycota</taxon>
        <taxon>Mortierellomycotina</taxon>
        <taxon>Mortierellomycetes</taxon>
        <taxon>Mortierellales</taxon>
        <taxon>Mortierellaceae</taxon>
        <taxon>Entomortierella</taxon>
    </lineage>
</organism>
<feature type="compositionally biased region" description="Polar residues" evidence="3">
    <location>
        <begin position="327"/>
        <end position="341"/>
    </location>
</feature>
<dbReference type="PROSITE" id="PS50143">
    <property type="entry name" value="BIR_REPEAT_2"/>
    <property type="match status" value="2"/>
</dbReference>
<feature type="compositionally biased region" description="Basic residues" evidence="3">
    <location>
        <begin position="492"/>
        <end position="506"/>
    </location>
</feature>
<feature type="compositionally biased region" description="Polar residues" evidence="3">
    <location>
        <begin position="263"/>
        <end position="289"/>
    </location>
</feature>
<feature type="region of interest" description="Disordered" evidence="3">
    <location>
        <begin position="777"/>
        <end position="801"/>
    </location>
</feature>
<gene>
    <name evidence="4" type="ORF">EMPS_09486</name>
</gene>
<feature type="compositionally biased region" description="Polar residues" evidence="3">
    <location>
        <begin position="469"/>
        <end position="489"/>
    </location>
</feature>
<name>A0A9P3HI92_9FUNG</name>
<dbReference type="CDD" id="cd00022">
    <property type="entry name" value="BIR"/>
    <property type="match status" value="2"/>
</dbReference>
<protein>
    <recommendedName>
        <fullName evidence="6">BIR-domain-containing protein</fullName>
    </recommendedName>
</protein>
<dbReference type="Pfam" id="PF00653">
    <property type="entry name" value="BIR"/>
    <property type="match status" value="2"/>
</dbReference>
<evidence type="ECO:0000256" key="1">
    <source>
        <dbReference type="ARBA" id="ARBA00022723"/>
    </source>
</evidence>
<feature type="region of interest" description="Disordered" evidence="3">
    <location>
        <begin position="847"/>
        <end position="870"/>
    </location>
</feature>
<evidence type="ECO:0000256" key="3">
    <source>
        <dbReference type="SAM" id="MobiDB-lite"/>
    </source>
</evidence>
<dbReference type="InterPro" id="IPR051190">
    <property type="entry name" value="Baculoviral_IAP"/>
</dbReference>
<feature type="compositionally biased region" description="Polar residues" evidence="3">
    <location>
        <begin position="730"/>
        <end position="739"/>
    </location>
</feature>
<evidence type="ECO:0008006" key="6">
    <source>
        <dbReference type="Google" id="ProtNLM"/>
    </source>
</evidence>
<dbReference type="SUPFAM" id="SSF57924">
    <property type="entry name" value="Inhibitor of apoptosis (IAP) repeat"/>
    <property type="match status" value="2"/>
</dbReference>
<evidence type="ECO:0000313" key="5">
    <source>
        <dbReference type="Proteomes" id="UP000827284"/>
    </source>
</evidence>
<dbReference type="PANTHER" id="PTHR46771">
    <property type="entry name" value="DETERIN"/>
    <property type="match status" value="1"/>
</dbReference>
<dbReference type="GO" id="GO:0046872">
    <property type="term" value="F:metal ion binding"/>
    <property type="evidence" value="ECO:0007669"/>
    <property type="project" value="UniProtKB-KW"/>
</dbReference>
<feature type="region of interest" description="Disordered" evidence="3">
    <location>
        <begin position="438"/>
        <end position="676"/>
    </location>
</feature>
<keyword evidence="5" id="KW-1185">Reference proteome</keyword>
<dbReference type="Proteomes" id="UP000827284">
    <property type="component" value="Unassembled WGS sequence"/>
</dbReference>
<feature type="compositionally biased region" description="Low complexity" evidence="3">
    <location>
        <begin position="367"/>
        <end position="401"/>
    </location>
</feature>
<feature type="region of interest" description="Disordered" evidence="3">
    <location>
        <begin position="707"/>
        <end position="742"/>
    </location>
</feature>
<proteinExistence type="predicted"/>
<dbReference type="AlphaFoldDB" id="A0A9P3HI92"/>
<sequence>MELYDERLRSFSTGNRPWPHPPTFQARPETLADAGFYFAPSAGWPDNVVCFLCKKELGSWEMSEKPLEQHLGHTKNCGFAISKLPPNPFDWDNPNELPQGDRMYRARLQTFGKWWPHDQVKGFNGTSEKMARAGFIFCPTDESADNAQCSYCSAALEGWEPDDDPVHEHKRRFPHCPFFAVRPTGPTTKSTSQSAASLKPTKKRSGVTKTAVKKEQTLPKATAAPTRPTPTIVSAMKGHSNRKPDLSPARSVDFELIDALFNGSDSQTGDSSKSKPLTSTRSSGALSTRSETKSKPKESTPATVATGKASMDTKSTEVTGLKVPSPLQEQAPSEKQVSSKKALSVGRKPKEVANLRKQPSSDVHAASKTPSDSKSEPSSSRNSTSSTSSLATTSSITLSQSRNVAVSVVIKKRKLTEDEREFNRERWSHVAEYNGEDAHADMVVGSPSDRVTSPGTASESSPFMDVLETSAQSGTVAEEQTQSSDQAMTRQVAKRRTGRPGRHQKAIKLEETEVKTVPKTRRRPAARTATRRSTRSTKKAPKPLIEILMEDDPMESLSAVASEEDAANRAELPIQEDAEPHMESQNQDVEDIVVQQETFDQELEPHPDESAMPLDEVDLASPSPPSTPPRLTRQSSVSPPSTPVRDPPLFTMMMTPDRGPPSTPLLSTPIRGTPSIPLLATPVRKQAVSLLDIENAKVVVVDPSTPIRRPASRADIDDWEDEEQPGSAGSGSHISSPFMSPSRWELDGALATSTPKSKRTAHIPGITPRQRVRDFIGNASMRSSTRRTPAHDSPFPKRTEDLVDLNPDLKKSQLVDRLETLMQGNATSEVFAVAEQALHEEVEMMRRSQNKERRRAAKMSASVQSDRDMEEAVMDTSNPILRTPVKQTRSNDFAGLDDIVKPRTPLHGTPIATVIAALGAASRRNNPNPFSPSARKTTDILKLSDLEPIQPPAPSAPRVRREHLDRPSALKATNDIADRSKAEKTAPSRPLFEDLDPKERERRLRLMDETGLTADQLSMTVEEFHRACIAEQVQALETAADAWILQFEEECEQLRNALMDASC</sequence>
<reference evidence="4" key="1">
    <citation type="submission" date="2021-11" db="EMBL/GenBank/DDBJ databases">
        <authorList>
            <person name="Herlambang A."/>
            <person name="Guo Y."/>
            <person name="Takashima Y."/>
            <person name="Nishizawa T."/>
        </authorList>
    </citation>
    <scope>NUCLEOTIDE SEQUENCE</scope>
    <source>
        <strain evidence="4">E1425</strain>
    </source>
</reference>